<dbReference type="GO" id="GO:0016787">
    <property type="term" value="F:hydrolase activity"/>
    <property type="evidence" value="ECO:0007669"/>
    <property type="project" value="UniProtKB-KW"/>
</dbReference>
<dbReference type="Proteomes" id="UP000241639">
    <property type="component" value="Unassembled WGS sequence"/>
</dbReference>
<feature type="domain" description="Beta-lactamase-related" evidence="3">
    <location>
        <begin position="88"/>
        <end position="430"/>
    </location>
</feature>
<comment type="caution">
    <text evidence="4">The sequence shown here is derived from an EMBL/GenBank/DDBJ whole genome shotgun (WGS) entry which is preliminary data.</text>
</comment>
<evidence type="ECO:0000256" key="1">
    <source>
        <dbReference type="ARBA" id="ARBA00022801"/>
    </source>
</evidence>
<evidence type="ECO:0000313" key="5">
    <source>
        <dbReference type="Proteomes" id="UP000241639"/>
    </source>
</evidence>
<organism evidence="4 5">
    <name type="scientific">Desmospora activa DSM 45169</name>
    <dbReference type="NCBI Taxonomy" id="1121389"/>
    <lineage>
        <taxon>Bacteria</taxon>
        <taxon>Bacillati</taxon>
        <taxon>Bacillota</taxon>
        <taxon>Bacilli</taxon>
        <taxon>Bacillales</taxon>
        <taxon>Thermoactinomycetaceae</taxon>
        <taxon>Desmospora</taxon>
    </lineage>
</organism>
<protein>
    <submittedName>
        <fullName evidence="4">CubicO group peptidase (Beta-lactamase class C family)</fullName>
    </submittedName>
</protein>
<dbReference type="PANTHER" id="PTHR43283:SF11">
    <property type="entry name" value="BETA-LACTAMASE-RELATED DOMAIN-CONTAINING PROTEIN"/>
    <property type="match status" value="1"/>
</dbReference>
<evidence type="ECO:0000256" key="2">
    <source>
        <dbReference type="SAM" id="SignalP"/>
    </source>
</evidence>
<dbReference type="OrthoDB" id="9770183at2"/>
<keyword evidence="5" id="KW-1185">Reference proteome</keyword>
<dbReference type="Gene3D" id="3.40.710.10">
    <property type="entry name" value="DD-peptidase/beta-lactamase superfamily"/>
    <property type="match status" value="1"/>
</dbReference>
<feature type="chain" id="PRO_5015717670" evidence="2">
    <location>
        <begin position="28"/>
        <end position="573"/>
    </location>
</feature>
<dbReference type="InterPro" id="IPR001466">
    <property type="entry name" value="Beta-lactam-related"/>
</dbReference>
<dbReference type="AlphaFoldDB" id="A0A2T4ZCG8"/>
<accession>A0A2T4ZCG8</accession>
<proteinExistence type="predicted"/>
<evidence type="ECO:0000259" key="3">
    <source>
        <dbReference type="Pfam" id="PF00144"/>
    </source>
</evidence>
<feature type="signal peptide" evidence="2">
    <location>
        <begin position="1"/>
        <end position="27"/>
    </location>
</feature>
<evidence type="ECO:0000313" key="4">
    <source>
        <dbReference type="EMBL" id="PTM59562.1"/>
    </source>
</evidence>
<dbReference type="RefSeq" id="WP_107726651.1">
    <property type="nucleotide sequence ID" value="NZ_PZZP01000001.1"/>
</dbReference>
<dbReference type="InterPro" id="IPR050789">
    <property type="entry name" value="Diverse_Enzym_Activities"/>
</dbReference>
<dbReference type="SUPFAM" id="SSF56601">
    <property type="entry name" value="beta-lactamase/transpeptidase-like"/>
    <property type="match status" value="1"/>
</dbReference>
<dbReference type="EMBL" id="PZZP01000001">
    <property type="protein sequence ID" value="PTM59562.1"/>
    <property type="molecule type" value="Genomic_DNA"/>
</dbReference>
<gene>
    <name evidence="4" type="ORF">C8J48_2186</name>
</gene>
<sequence length="573" mass="64650">MRFNTMWKSIGILFLAIVLMLPNSAWAQDSTTTIELRETKETPTASGLLHVDQGRMSWGQPGRISPILHPGTPESAGMKREPIQAIDPYMEEVVQSGQSPGAVVLVARRGHVVKIDSYGDALRYRDDTGTPVDDPIPMRTNTIFDVASISKIFTTVAVMKLFEEGKFDLDDPVAKHLPEFAQNGKEKVTIRQLMTHTSGYAASIPLHRQGTDREDRIQIVLTHPLLHEPGTTYIYSDLNMIALGALVERLSGQRLDVFVRERITEPLGMKDTMYNPPASLKPRIAATEYQRDVDRGMVWGEVHDEKAWSLDGVAGHAGVFSSAYDLAIFAHTLLQKGKYGNVRILEEETVEQMEENQNEAFPGDEHGLGWELAQGWFMDALADIRTMGHTGFTGTSLVLNRDQATIAITLTNRVHPTRNTPTINPIRRQVARYAADAIPVQMPTTGAAWFAGYGDNLDRTLEAGYLPQAEAARTLTFDTWHRLEPVVDYGVVEGSSDGREWVSLTRTFTGYRDWQRVRVEIPVDIRYLRFRYHTDDTVNGRGWYVKEPVLRDNEGRTIKLKWKSEDGWEQREW</sequence>
<dbReference type="PANTHER" id="PTHR43283">
    <property type="entry name" value="BETA-LACTAMASE-RELATED"/>
    <property type="match status" value="1"/>
</dbReference>
<keyword evidence="1" id="KW-0378">Hydrolase</keyword>
<keyword evidence="2" id="KW-0732">Signal</keyword>
<dbReference type="InterPro" id="IPR012338">
    <property type="entry name" value="Beta-lactam/transpept-like"/>
</dbReference>
<name>A0A2T4ZCG8_9BACL</name>
<dbReference type="Pfam" id="PF00144">
    <property type="entry name" value="Beta-lactamase"/>
    <property type="match status" value="1"/>
</dbReference>
<reference evidence="4 5" key="1">
    <citation type="submission" date="2018-04" db="EMBL/GenBank/DDBJ databases">
        <title>Genomic Encyclopedia of Archaeal and Bacterial Type Strains, Phase II (KMG-II): from individual species to whole genera.</title>
        <authorList>
            <person name="Goeker M."/>
        </authorList>
    </citation>
    <scope>NUCLEOTIDE SEQUENCE [LARGE SCALE GENOMIC DNA]</scope>
    <source>
        <strain evidence="4 5">DSM 45169</strain>
    </source>
</reference>